<sequence>MGSQQSHTERVIRRVEEEARVLRALATENESNKILIKDLQGQLKEEKEREKRQNQVMEEMRKEITLLRNGEEDSKSINITVNPLGGEQIPLRMRSSDTTYALKLKIQELTRYPPSEQRLVFQRRLLEDDKSLADSGIVCGSTVYMTLRLGGPGRLQSQLNEAKEREERQNQVIEELKQEIALLRDGEESSDIINITVKTLMGKQFTFKMRSHDVVFMMKLRMKELENLPVDMQRWVFENRELRDDKTLADSGIVSGSTVYMSLRLGGPGRGSTSE</sequence>
<protein>
    <recommendedName>
        <fullName evidence="2">Ubiquitin-like domain-containing protein</fullName>
    </recommendedName>
</protein>
<reference evidence="4" key="1">
    <citation type="submission" date="2011-07" db="EMBL/GenBank/DDBJ databases">
        <authorList>
            <consortium name="Caenorhabditis brenneri Sequencing and Analysis Consortium"/>
            <person name="Wilson R.K."/>
        </authorList>
    </citation>
    <scope>NUCLEOTIDE SEQUENCE [LARGE SCALE GENOMIC DNA]</scope>
    <source>
        <strain evidence="4">PB2801</strain>
    </source>
</reference>
<name>G0MMV7_CAEBE</name>
<feature type="domain" description="Ubiquitin-like" evidence="2">
    <location>
        <begin position="77"/>
        <end position="152"/>
    </location>
</feature>
<dbReference type="Gene3D" id="3.10.20.90">
    <property type="entry name" value="Phosphatidylinositol 3-kinase Catalytic Subunit, Chain A, domain 1"/>
    <property type="match status" value="2"/>
</dbReference>
<dbReference type="OrthoDB" id="1885901at2759"/>
<evidence type="ECO:0000259" key="2">
    <source>
        <dbReference type="PROSITE" id="PS50053"/>
    </source>
</evidence>
<feature type="coiled-coil region" evidence="1">
    <location>
        <begin position="156"/>
        <end position="186"/>
    </location>
</feature>
<feature type="domain" description="Ubiquitin-like" evidence="2">
    <location>
        <begin position="193"/>
        <end position="268"/>
    </location>
</feature>
<dbReference type="STRING" id="135651.G0MMV7"/>
<dbReference type="PRINTS" id="PR00348">
    <property type="entry name" value="UBIQUITIN"/>
</dbReference>
<proteinExistence type="predicted"/>
<dbReference type="Proteomes" id="UP000008068">
    <property type="component" value="Unassembled WGS sequence"/>
</dbReference>
<keyword evidence="4" id="KW-1185">Reference proteome</keyword>
<dbReference type="PROSITE" id="PS50053">
    <property type="entry name" value="UBIQUITIN_2"/>
    <property type="match status" value="2"/>
</dbReference>
<dbReference type="InterPro" id="IPR019956">
    <property type="entry name" value="Ubiquitin_dom"/>
</dbReference>
<dbReference type="eggNOG" id="KOG0001">
    <property type="taxonomic scope" value="Eukaryota"/>
</dbReference>
<dbReference type="FunCoup" id="G0MMV7">
    <property type="interactions" value="4"/>
</dbReference>
<evidence type="ECO:0000313" key="4">
    <source>
        <dbReference type="Proteomes" id="UP000008068"/>
    </source>
</evidence>
<keyword evidence="1" id="KW-0175">Coiled coil</keyword>
<dbReference type="InParanoid" id="G0MMV7"/>
<dbReference type="InterPro" id="IPR000626">
    <property type="entry name" value="Ubiquitin-like_dom"/>
</dbReference>
<organism evidence="4">
    <name type="scientific">Caenorhabditis brenneri</name>
    <name type="common">Nematode worm</name>
    <dbReference type="NCBI Taxonomy" id="135651"/>
    <lineage>
        <taxon>Eukaryota</taxon>
        <taxon>Metazoa</taxon>
        <taxon>Ecdysozoa</taxon>
        <taxon>Nematoda</taxon>
        <taxon>Chromadorea</taxon>
        <taxon>Rhabditida</taxon>
        <taxon>Rhabditina</taxon>
        <taxon>Rhabditomorpha</taxon>
        <taxon>Rhabditoidea</taxon>
        <taxon>Rhabditidae</taxon>
        <taxon>Peloderinae</taxon>
        <taxon>Caenorhabditis</taxon>
    </lineage>
</organism>
<dbReference type="InterPro" id="IPR029071">
    <property type="entry name" value="Ubiquitin-like_domsf"/>
</dbReference>
<gene>
    <name evidence="3" type="ORF">CAEBREN_13927</name>
</gene>
<dbReference type="AlphaFoldDB" id="G0MMV7"/>
<accession>G0MMV7</accession>
<evidence type="ECO:0000313" key="3">
    <source>
        <dbReference type="EMBL" id="EGT37536.1"/>
    </source>
</evidence>
<dbReference type="SMART" id="SM00213">
    <property type="entry name" value="UBQ"/>
    <property type="match status" value="2"/>
</dbReference>
<dbReference type="InterPro" id="IPR050158">
    <property type="entry name" value="Ubiquitin_ubiquitin-like"/>
</dbReference>
<dbReference type="PANTHER" id="PTHR10666">
    <property type="entry name" value="UBIQUITIN"/>
    <property type="match status" value="1"/>
</dbReference>
<dbReference type="CDD" id="cd17039">
    <property type="entry name" value="Ubl_ubiquitin_like"/>
    <property type="match status" value="2"/>
</dbReference>
<dbReference type="HOGENOM" id="CLU_1012762_0_0_1"/>
<dbReference type="SUPFAM" id="SSF54236">
    <property type="entry name" value="Ubiquitin-like"/>
    <property type="match status" value="2"/>
</dbReference>
<dbReference type="EMBL" id="GL379802">
    <property type="protein sequence ID" value="EGT37536.1"/>
    <property type="molecule type" value="Genomic_DNA"/>
</dbReference>
<feature type="coiled-coil region" evidence="1">
    <location>
        <begin position="12"/>
        <end position="63"/>
    </location>
</feature>
<evidence type="ECO:0000256" key="1">
    <source>
        <dbReference type="SAM" id="Coils"/>
    </source>
</evidence>
<dbReference type="Pfam" id="PF00240">
    <property type="entry name" value="ubiquitin"/>
    <property type="match status" value="2"/>
</dbReference>